<dbReference type="Proteomes" id="UP000218366">
    <property type="component" value="Unassembled WGS sequence"/>
</dbReference>
<comment type="catalytic activity">
    <reaction evidence="4">
        <text>alpha,alpha-trehalose 6-phosphate + H2O = alpha,alpha-trehalose + phosphate</text>
        <dbReference type="Rhea" id="RHEA:23420"/>
        <dbReference type="ChEBI" id="CHEBI:15377"/>
        <dbReference type="ChEBI" id="CHEBI:16551"/>
        <dbReference type="ChEBI" id="CHEBI:43474"/>
        <dbReference type="ChEBI" id="CHEBI:58429"/>
        <dbReference type="EC" id="3.1.3.12"/>
    </reaction>
</comment>
<evidence type="ECO:0000256" key="1">
    <source>
        <dbReference type="ARBA" id="ARBA00005199"/>
    </source>
</evidence>
<dbReference type="Gene3D" id="3.30.70.1020">
    <property type="entry name" value="Trehalose-6-phosphate phosphatase related protein, domain 2"/>
    <property type="match status" value="1"/>
</dbReference>
<keyword evidence="6" id="KW-1185">Reference proteome</keyword>
<dbReference type="NCBIfam" id="TIGR01484">
    <property type="entry name" value="HAD-SF-IIB"/>
    <property type="match status" value="1"/>
</dbReference>
<evidence type="ECO:0000313" key="6">
    <source>
        <dbReference type="Proteomes" id="UP000218366"/>
    </source>
</evidence>
<dbReference type="InterPro" id="IPR003337">
    <property type="entry name" value="Trehalose_PPase"/>
</dbReference>
<dbReference type="InterPro" id="IPR036412">
    <property type="entry name" value="HAD-like_sf"/>
</dbReference>
<dbReference type="GO" id="GO:0004805">
    <property type="term" value="F:trehalose-phosphatase activity"/>
    <property type="evidence" value="ECO:0007669"/>
    <property type="project" value="UniProtKB-EC"/>
</dbReference>
<comment type="cofactor">
    <cofactor evidence="4">
        <name>Mg(2+)</name>
        <dbReference type="ChEBI" id="CHEBI:18420"/>
    </cofactor>
</comment>
<protein>
    <recommendedName>
        <fullName evidence="4">Trehalose 6-phosphate phosphatase</fullName>
        <ecNumber evidence="4">3.1.3.12</ecNumber>
    </recommendedName>
</protein>
<comment type="similarity">
    <text evidence="2 4">Belongs to the trehalose phosphatase family.</text>
</comment>
<dbReference type="PANTHER" id="PTHR43768:SF3">
    <property type="entry name" value="TREHALOSE 6-PHOSPHATE PHOSPHATASE"/>
    <property type="match status" value="1"/>
</dbReference>
<comment type="function">
    <text evidence="4">Removes the phosphate from trehalose 6-phosphate to produce free trehalose.</text>
</comment>
<organism evidence="5 6">
    <name type="scientific">Sphingomonas spermidinifaciens</name>
    <dbReference type="NCBI Taxonomy" id="1141889"/>
    <lineage>
        <taxon>Bacteria</taxon>
        <taxon>Pseudomonadati</taxon>
        <taxon>Pseudomonadota</taxon>
        <taxon>Alphaproteobacteria</taxon>
        <taxon>Sphingomonadales</taxon>
        <taxon>Sphingomonadaceae</taxon>
        <taxon>Sphingomonas</taxon>
    </lineage>
</organism>
<dbReference type="OrthoDB" id="9814913at2"/>
<dbReference type="PANTHER" id="PTHR43768">
    <property type="entry name" value="TREHALOSE 6-PHOSPHATE PHOSPHATASE"/>
    <property type="match status" value="1"/>
</dbReference>
<dbReference type="GO" id="GO:0005992">
    <property type="term" value="P:trehalose biosynthetic process"/>
    <property type="evidence" value="ECO:0007669"/>
    <property type="project" value="UniProtKB-UniPathway"/>
</dbReference>
<dbReference type="InterPro" id="IPR006379">
    <property type="entry name" value="HAD-SF_hydro_IIB"/>
</dbReference>
<keyword evidence="3 4" id="KW-0378">Hydrolase</keyword>
<dbReference type="SUPFAM" id="SSF56784">
    <property type="entry name" value="HAD-like"/>
    <property type="match status" value="1"/>
</dbReference>
<reference evidence="5 6" key="1">
    <citation type="submission" date="2017-09" db="EMBL/GenBank/DDBJ databases">
        <title>Sphingomonas spermidinifaciens 9NM-10, whole genome shotgun sequence.</title>
        <authorList>
            <person name="Feng G."/>
            <person name="Zhu H."/>
        </authorList>
    </citation>
    <scope>NUCLEOTIDE SEQUENCE [LARGE SCALE GENOMIC DNA]</scope>
    <source>
        <strain evidence="5 6">9NM-10</strain>
    </source>
</reference>
<dbReference type="InterPro" id="IPR023214">
    <property type="entry name" value="HAD_sf"/>
</dbReference>
<sequence length="268" mass="28472">MRNRVRGRNIPLAREADLNDTTTLLPTPPRDLLGGASLFLDFDGTLVELQDRPDLVHADAELIRLLARVGHALDGRLAIVTGRASERIVEMFGGIPFVIGGSHGVEFRYPGGRTAGPELPAGLPDVIDRLRAFAAAHDGVLVETKPYGAGLHYRMAPDVEDEANLLAEALAAAHGLRVQPGKMMVELRAAAGDKGAAIERLMGEAPFAGSRPVFLGDDVTDEDGFRAVAALGGAGILIGPERGTAARYRLEGVSAVRTWLSRAVEAYL</sequence>
<dbReference type="Pfam" id="PF02358">
    <property type="entry name" value="Trehalose_PPase"/>
    <property type="match status" value="1"/>
</dbReference>
<accession>A0A2A4B6Q3</accession>
<comment type="caution">
    <text evidence="5">The sequence shown here is derived from an EMBL/GenBank/DDBJ whole genome shotgun (WGS) entry which is preliminary data.</text>
</comment>
<keyword evidence="4" id="KW-0479">Metal-binding</keyword>
<gene>
    <name evidence="5" type="primary">otsB</name>
    <name evidence="5" type="ORF">COC42_03400</name>
</gene>
<name>A0A2A4B6Q3_9SPHN</name>
<evidence type="ECO:0000256" key="4">
    <source>
        <dbReference type="RuleBase" id="RU361117"/>
    </source>
</evidence>
<dbReference type="EC" id="3.1.3.12" evidence="4"/>
<proteinExistence type="inferred from homology"/>
<evidence type="ECO:0000313" key="5">
    <source>
        <dbReference type="EMBL" id="PCD03448.1"/>
    </source>
</evidence>
<dbReference type="EMBL" id="NWMW01000001">
    <property type="protein sequence ID" value="PCD03448.1"/>
    <property type="molecule type" value="Genomic_DNA"/>
</dbReference>
<dbReference type="NCBIfam" id="TIGR00685">
    <property type="entry name" value="T6PP"/>
    <property type="match status" value="1"/>
</dbReference>
<evidence type="ECO:0000256" key="3">
    <source>
        <dbReference type="ARBA" id="ARBA00022801"/>
    </source>
</evidence>
<dbReference type="InterPro" id="IPR044651">
    <property type="entry name" value="OTSB-like"/>
</dbReference>
<keyword evidence="4" id="KW-0460">Magnesium</keyword>
<dbReference type="AlphaFoldDB" id="A0A2A4B6Q3"/>
<dbReference type="UniPathway" id="UPA00299"/>
<dbReference type="Gene3D" id="3.40.50.1000">
    <property type="entry name" value="HAD superfamily/HAD-like"/>
    <property type="match status" value="1"/>
</dbReference>
<comment type="pathway">
    <text evidence="1 4">Glycan biosynthesis; trehalose biosynthesis.</text>
</comment>
<dbReference type="GO" id="GO:0046872">
    <property type="term" value="F:metal ion binding"/>
    <property type="evidence" value="ECO:0007669"/>
    <property type="project" value="UniProtKB-KW"/>
</dbReference>
<evidence type="ECO:0000256" key="2">
    <source>
        <dbReference type="ARBA" id="ARBA00008770"/>
    </source>
</evidence>